<keyword evidence="4" id="KW-1185">Reference proteome</keyword>
<evidence type="ECO:0000256" key="1">
    <source>
        <dbReference type="SAM" id="MobiDB-lite"/>
    </source>
</evidence>
<keyword evidence="3" id="KW-0012">Acyltransferase</keyword>
<dbReference type="PANTHER" id="PTHR22753">
    <property type="entry name" value="TRANSMEMBRANE PROTEIN 68"/>
    <property type="match status" value="1"/>
</dbReference>
<dbReference type="GO" id="GO:0016746">
    <property type="term" value="F:acyltransferase activity"/>
    <property type="evidence" value="ECO:0007669"/>
    <property type="project" value="UniProtKB-KW"/>
</dbReference>
<feature type="domain" description="Phospholipid/glycerol acyltransferase" evidence="2">
    <location>
        <begin position="66"/>
        <end position="184"/>
    </location>
</feature>
<dbReference type="InterPro" id="IPR002123">
    <property type="entry name" value="Plipid/glycerol_acylTrfase"/>
</dbReference>
<keyword evidence="3" id="KW-0808">Transferase</keyword>
<dbReference type="PANTHER" id="PTHR22753:SF14">
    <property type="entry name" value="MONOACYLGLYCEROL_DIACYLGLYCEROL O-ACYLTRANSFERASE"/>
    <property type="match status" value="1"/>
</dbReference>
<name>A0A0K1EPW9_CHOCO</name>
<evidence type="ECO:0000313" key="3">
    <source>
        <dbReference type="EMBL" id="AKT42658.1"/>
    </source>
</evidence>
<dbReference type="CDD" id="cd07987">
    <property type="entry name" value="LPLAT_MGAT-like"/>
    <property type="match status" value="1"/>
</dbReference>
<sequence length="279" mass="30833">MSLLIDPAIAARVDRIELPFNRFGVDPYGVAKEHVARFMTLLHHLYHHYFTVGLVGTEHVPPRGRGMLVGNHSGGVAVDGAMVIASCFFDKDPPRLAQGMAEKFIARFPFASLWSSRTGQFTGLPEQAAHLLEDERLLMVFPEGSRGTAKLYSERNSLVQFGTGFMRLALKTQSPIIPFGFVGGGEAVPTIANAYRLGRLLGVPYIPVTPWLAPIPLPVRVELTYGEPMIFSGTGTEEDEVIQGYVDQVKQKIADLMEEGQRRRRDEASARPRGAEEWA</sequence>
<accession>A0A0K1EPW9</accession>
<proteinExistence type="predicted"/>
<dbReference type="GO" id="GO:0016020">
    <property type="term" value="C:membrane"/>
    <property type="evidence" value="ECO:0007669"/>
    <property type="project" value="TreeGrafter"/>
</dbReference>
<dbReference type="AlphaFoldDB" id="A0A0K1EPW9"/>
<dbReference type="Pfam" id="PF01553">
    <property type="entry name" value="Acyltransferase"/>
    <property type="match status" value="1"/>
</dbReference>
<organism evidence="3 4">
    <name type="scientific">Chondromyces crocatus</name>
    <dbReference type="NCBI Taxonomy" id="52"/>
    <lineage>
        <taxon>Bacteria</taxon>
        <taxon>Pseudomonadati</taxon>
        <taxon>Myxococcota</taxon>
        <taxon>Polyangia</taxon>
        <taxon>Polyangiales</taxon>
        <taxon>Polyangiaceae</taxon>
        <taxon>Chondromyces</taxon>
    </lineage>
</organism>
<reference evidence="3 4" key="1">
    <citation type="submission" date="2015-07" db="EMBL/GenBank/DDBJ databases">
        <title>Genome analysis of myxobacterium Chondromyces crocatus Cm c5 reveals a high potential for natural compound synthesis and the genetic basis for the loss of fruiting body formation.</title>
        <authorList>
            <person name="Zaburannyi N."/>
            <person name="Bunk B."/>
            <person name="Maier J."/>
            <person name="Overmann J."/>
            <person name="Mueller R."/>
        </authorList>
    </citation>
    <scope>NUCLEOTIDE SEQUENCE [LARGE SCALE GENOMIC DNA]</scope>
    <source>
        <strain evidence="3 4">Cm c5</strain>
    </source>
</reference>
<protein>
    <submittedName>
        <fullName evidence="3">Acyltransferase</fullName>
    </submittedName>
</protein>
<gene>
    <name evidence="3" type="ORF">CMC5_068850</name>
</gene>
<dbReference type="SMART" id="SM00563">
    <property type="entry name" value="PlsC"/>
    <property type="match status" value="1"/>
</dbReference>
<dbReference type="RefSeq" id="WP_050436288.1">
    <property type="nucleotide sequence ID" value="NZ_CP012159.1"/>
</dbReference>
<dbReference type="Proteomes" id="UP000067626">
    <property type="component" value="Chromosome"/>
</dbReference>
<feature type="region of interest" description="Disordered" evidence="1">
    <location>
        <begin position="257"/>
        <end position="279"/>
    </location>
</feature>
<evidence type="ECO:0000259" key="2">
    <source>
        <dbReference type="SMART" id="SM00563"/>
    </source>
</evidence>
<dbReference type="PATRIC" id="fig|52.7.peg.7557"/>
<dbReference type="SUPFAM" id="SSF69593">
    <property type="entry name" value="Glycerol-3-phosphate (1)-acyltransferase"/>
    <property type="match status" value="1"/>
</dbReference>
<dbReference type="KEGG" id="ccro:CMC5_068850"/>
<evidence type="ECO:0000313" key="4">
    <source>
        <dbReference type="Proteomes" id="UP000067626"/>
    </source>
</evidence>
<dbReference type="STRING" id="52.CMC5_068850"/>
<dbReference type="EMBL" id="CP012159">
    <property type="protein sequence ID" value="AKT42658.1"/>
    <property type="molecule type" value="Genomic_DNA"/>
</dbReference>